<name>A0A6J6WIG6_9ZZZZ</name>
<feature type="domain" description="Metallo-beta-lactamase" evidence="1">
    <location>
        <begin position="18"/>
        <end position="190"/>
    </location>
</feature>
<dbReference type="EMBL" id="CAFAAH010000075">
    <property type="protein sequence ID" value="CAB4794421.1"/>
    <property type="molecule type" value="Genomic_DNA"/>
</dbReference>
<dbReference type="PANTHER" id="PTHR46018">
    <property type="entry name" value="ZINC PHOSPHODIESTERASE ELAC PROTEIN 1"/>
    <property type="match status" value="1"/>
</dbReference>
<accession>A0A6J6WIG6</accession>
<organism evidence="2">
    <name type="scientific">freshwater metagenome</name>
    <dbReference type="NCBI Taxonomy" id="449393"/>
    <lineage>
        <taxon>unclassified sequences</taxon>
        <taxon>metagenomes</taxon>
        <taxon>ecological metagenomes</taxon>
    </lineage>
</organism>
<protein>
    <submittedName>
        <fullName evidence="2">Unannotated protein</fullName>
    </submittedName>
</protein>
<dbReference type="CDD" id="cd07716">
    <property type="entry name" value="RNaseZ_short-form-like_MBL-fold"/>
    <property type="match status" value="1"/>
</dbReference>
<sequence length="241" mass="25884">MELVVLGSSGSYASARGACSGYLVRTAEANLWLDCGNGTLATLHEYCDPGEIDAVVITHEHPDHCADIYGMHVAWRYGLERSGLPVFAPSGAEQRLGALVSDWGGVFDWRVIEDSAPVEIKDARLDFRRTDHPLPTFAVEVSADSTRLIYTADTGPAWSVGAFDHGADLVLAEASYLHSYRRTNMHLSAHEAGEMAKNSSAGALMLTHLWPTLDADASLEEGSKAFGAPATLATPRLVTNV</sequence>
<dbReference type="EMBL" id="CAFBOR010000139">
    <property type="protein sequence ID" value="CAB4992539.1"/>
    <property type="molecule type" value="Genomic_DNA"/>
</dbReference>
<dbReference type="InterPro" id="IPR001279">
    <property type="entry name" value="Metallo-B-lactamas"/>
</dbReference>
<dbReference type="AlphaFoldDB" id="A0A6J6WIG6"/>
<dbReference type="EMBL" id="CAFBPF010000007">
    <property type="protein sequence ID" value="CAB5000906.1"/>
    <property type="molecule type" value="Genomic_DNA"/>
</dbReference>
<dbReference type="SUPFAM" id="SSF56281">
    <property type="entry name" value="Metallo-hydrolase/oxidoreductase"/>
    <property type="match status" value="1"/>
</dbReference>
<gene>
    <name evidence="2" type="ORF">UFOPK2925_00919</name>
    <name evidence="3" type="ORF">UFOPK2996_00694</name>
    <name evidence="4" type="ORF">UFOPK3974_01007</name>
    <name evidence="5" type="ORF">UFOPK4071_00115</name>
</gene>
<reference evidence="2" key="1">
    <citation type="submission" date="2020-05" db="EMBL/GenBank/DDBJ databases">
        <authorList>
            <person name="Chiriac C."/>
            <person name="Salcher M."/>
            <person name="Ghai R."/>
            <person name="Kavagutti S V."/>
        </authorList>
    </citation>
    <scope>NUCLEOTIDE SEQUENCE</scope>
</reference>
<dbReference type="GO" id="GO:0042781">
    <property type="term" value="F:3'-tRNA processing endoribonuclease activity"/>
    <property type="evidence" value="ECO:0007669"/>
    <property type="project" value="TreeGrafter"/>
</dbReference>
<dbReference type="EMBL" id="CAEZZU010000131">
    <property type="protein sequence ID" value="CAB4781977.1"/>
    <property type="molecule type" value="Genomic_DNA"/>
</dbReference>
<dbReference type="PANTHER" id="PTHR46018:SF4">
    <property type="entry name" value="METALLO-HYDROLASE YHFI-RELATED"/>
    <property type="match status" value="1"/>
</dbReference>
<dbReference type="InterPro" id="IPR036866">
    <property type="entry name" value="RibonucZ/Hydroxyglut_hydro"/>
</dbReference>
<dbReference type="SMART" id="SM00849">
    <property type="entry name" value="Lactamase_B"/>
    <property type="match status" value="1"/>
</dbReference>
<dbReference type="Pfam" id="PF12706">
    <property type="entry name" value="Lactamase_B_2"/>
    <property type="match status" value="1"/>
</dbReference>
<evidence type="ECO:0000259" key="1">
    <source>
        <dbReference type="SMART" id="SM00849"/>
    </source>
</evidence>
<dbReference type="Gene3D" id="3.60.15.10">
    <property type="entry name" value="Ribonuclease Z/Hydroxyacylglutathione hydrolase-like"/>
    <property type="match status" value="1"/>
</dbReference>
<evidence type="ECO:0000313" key="3">
    <source>
        <dbReference type="EMBL" id="CAB4794421.1"/>
    </source>
</evidence>
<proteinExistence type="predicted"/>
<evidence type="ECO:0000313" key="4">
    <source>
        <dbReference type="EMBL" id="CAB4992539.1"/>
    </source>
</evidence>
<evidence type="ECO:0000313" key="2">
    <source>
        <dbReference type="EMBL" id="CAB4781977.1"/>
    </source>
</evidence>
<evidence type="ECO:0000313" key="5">
    <source>
        <dbReference type="EMBL" id="CAB5000906.1"/>
    </source>
</evidence>